<feature type="compositionally biased region" description="Low complexity" evidence="10">
    <location>
        <begin position="185"/>
        <end position="217"/>
    </location>
</feature>
<keyword evidence="2 9" id="KW-0690">Ribosome biogenesis</keyword>
<gene>
    <name evidence="9" type="primary">ybeY</name>
    <name evidence="11" type="ORF">SAMN05444320_103589</name>
</gene>
<feature type="region of interest" description="Disordered" evidence="10">
    <location>
        <begin position="175"/>
        <end position="232"/>
    </location>
</feature>
<dbReference type="Proteomes" id="UP000184501">
    <property type="component" value="Unassembled WGS sequence"/>
</dbReference>
<dbReference type="Pfam" id="PF02130">
    <property type="entry name" value="YbeY"/>
    <property type="match status" value="1"/>
</dbReference>
<keyword evidence="12" id="KW-1185">Reference proteome</keyword>
<evidence type="ECO:0000313" key="11">
    <source>
        <dbReference type="EMBL" id="SHF42332.1"/>
    </source>
</evidence>
<dbReference type="SUPFAM" id="SSF55486">
    <property type="entry name" value="Metalloproteases ('zincins'), catalytic domain"/>
    <property type="match status" value="1"/>
</dbReference>
<dbReference type="GO" id="GO:0004222">
    <property type="term" value="F:metalloendopeptidase activity"/>
    <property type="evidence" value="ECO:0007669"/>
    <property type="project" value="InterPro"/>
</dbReference>
<dbReference type="GO" id="GO:0008270">
    <property type="term" value="F:zinc ion binding"/>
    <property type="evidence" value="ECO:0007669"/>
    <property type="project" value="UniProtKB-UniRule"/>
</dbReference>
<accession>A0A1M5BJA4</accession>
<feature type="compositionally biased region" description="Gly residues" evidence="10">
    <location>
        <begin position="218"/>
        <end position="232"/>
    </location>
</feature>
<keyword evidence="4 9" id="KW-0540">Nuclease</keyword>
<proteinExistence type="inferred from homology"/>
<sequence>MSIEIANESGVSVDEASIVAAARYALDRMGVSPLAELSVLLVDLDVMADLHERWMDLPGPTDVMAFPMDELDSARRPDAAGLGPALLGDIVLCPAFAREQARKAGHGLLDELHLLTVHGVLHLLGYDHAEPAEEREMFSLQNRILADFRTARSEAERLAAQRDADDRVLGAVGLTPEPAAPEAVTGEAPTGEAPTGEAPAADAPATGAPAEAEPGGADEAGGGAGRPGGQTG</sequence>
<dbReference type="EMBL" id="FQVN01000003">
    <property type="protein sequence ID" value="SHF42332.1"/>
    <property type="molecule type" value="Genomic_DNA"/>
</dbReference>
<keyword evidence="8 9" id="KW-0862">Zinc</keyword>
<evidence type="ECO:0000256" key="6">
    <source>
        <dbReference type="ARBA" id="ARBA00022759"/>
    </source>
</evidence>
<evidence type="ECO:0000313" key="12">
    <source>
        <dbReference type="Proteomes" id="UP000184501"/>
    </source>
</evidence>
<dbReference type="AlphaFoldDB" id="A0A1M5BJA4"/>
<name>A0A1M5BJA4_STRHI</name>
<evidence type="ECO:0000256" key="3">
    <source>
        <dbReference type="ARBA" id="ARBA00022552"/>
    </source>
</evidence>
<dbReference type="InterPro" id="IPR020549">
    <property type="entry name" value="YbeY_CS"/>
</dbReference>
<feature type="binding site" evidence="9">
    <location>
        <position position="118"/>
    </location>
    <ligand>
        <name>Zn(2+)</name>
        <dbReference type="ChEBI" id="CHEBI:29105"/>
        <note>catalytic</note>
    </ligand>
</feature>
<dbReference type="InterPro" id="IPR002036">
    <property type="entry name" value="YbeY"/>
</dbReference>
<dbReference type="Gene3D" id="3.40.390.30">
    <property type="entry name" value="Metalloproteases ('zincins'), catalytic domain"/>
    <property type="match status" value="1"/>
</dbReference>
<dbReference type="GO" id="GO:0004521">
    <property type="term" value="F:RNA endonuclease activity"/>
    <property type="evidence" value="ECO:0007669"/>
    <property type="project" value="UniProtKB-UniRule"/>
</dbReference>
<dbReference type="PROSITE" id="PS01306">
    <property type="entry name" value="UPF0054"/>
    <property type="match status" value="1"/>
</dbReference>
<dbReference type="PANTHER" id="PTHR46986:SF1">
    <property type="entry name" value="ENDORIBONUCLEASE YBEY, CHLOROPLASTIC"/>
    <property type="match status" value="1"/>
</dbReference>
<dbReference type="STRING" id="2017.SAMN05444320_103589"/>
<evidence type="ECO:0000256" key="5">
    <source>
        <dbReference type="ARBA" id="ARBA00022723"/>
    </source>
</evidence>
<evidence type="ECO:0000256" key="10">
    <source>
        <dbReference type="SAM" id="MobiDB-lite"/>
    </source>
</evidence>
<dbReference type="PANTHER" id="PTHR46986">
    <property type="entry name" value="ENDORIBONUCLEASE YBEY, CHLOROPLASTIC"/>
    <property type="match status" value="1"/>
</dbReference>
<evidence type="ECO:0000256" key="9">
    <source>
        <dbReference type="HAMAP-Rule" id="MF_00009"/>
    </source>
</evidence>
<keyword evidence="7 9" id="KW-0378">Hydrolase</keyword>
<reference evidence="11 12" key="1">
    <citation type="submission" date="2016-11" db="EMBL/GenBank/DDBJ databases">
        <authorList>
            <person name="Jaros S."/>
            <person name="Januszkiewicz K."/>
            <person name="Wedrychowicz H."/>
        </authorList>
    </citation>
    <scope>NUCLEOTIDE SEQUENCE [LARGE SCALE GENOMIC DNA]</scope>
    <source>
        <strain evidence="11 12">DSM 44523</strain>
    </source>
</reference>
<comment type="subcellular location">
    <subcellularLocation>
        <location evidence="9">Cytoplasm</location>
    </subcellularLocation>
</comment>
<comment type="similarity">
    <text evidence="1 9">Belongs to the endoribonuclease YbeY family.</text>
</comment>
<dbReference type="HAMAP" id="MF_00009">
    <property type="entry name" value="Endoribonucl_YbeY"/>
    <property type="match status" value="1"/>
</dbReference>
<dbReference type="EC" id="3.1.-.-" evidence="9"/>
<dbReference type="OrthoDB" id="9807740at2"/>
<keyword evidence="9" id="KW-0963">Cytoplasm</keyword>
<evidence type="ECO:0000256" key="4">
    <source>
        <dbReference type="ARBA" id="ARBA00022722"/>
    </source>
</evidence>
<dbReference type="GO" id="GO:0005737">
    <property type="term" value="C:cytoplasm"/>
    <property type="evidence" value="ECO:0007669"/>
    <property type="project" value="UniProtKB-SubCell"/>
</dbReference>
<evidence type="ECO:0000256" key="8">
    <source>
        <dbReference type="ARBA" id="ARBA00022833"/>
    </source>
</evidence>
<feature type="binding site" evidence="9">
    <location>
        <position position="122"/>
    </location>
    <ligand>
        <name>Zn(2+)</name>
        <dbReference type="ChEBI" id="CHEBI:29105"/>
        <note>catalytic</note>
    </ligand>
</feature>
<organism evidence="11 12">
    <name type="scientific">Streptoalloteichus hindustanus</name>
    <dbReference type="NCBI Taxonomy" id="2017"/>
    <lineage>
        <taxon>Bacteria</taxon>
        <taxon>Bacillati</taxon>
        <taxon>Actinomycetota</taxon>
        <taxon>Actinomycetes</taxon>
        <taxon>Pseudonocardiales</taxon>
        <taxon>Pseudonocardiaceae</taxon>
        <taxon>Streptoalloteichus</taxon>
    </lineage>
</organism>
<keyword evidence="6 9" id="KW-0255">Endonuclease</keyword>
<keyword evidence="5 9" id="KW-0479">Metal-binding</keyword>
<dbReference type="GO" id="GO:0006364">
    <property type="term" value="P:rRNA processing"/>
    <property type="evidence" value="ECO:0007669"/>
    <property type="project" value="UniProtKB-UniRule"/>
</dbReference>
<evidence type="ECO:0000256" key="1">
    <source>
        <dbReference type="ARBA" id="ARBA00010875"/>
    </source>
</evidence>
<dbReference type="InterPro" id="IPR023091">
    <property type="entry name" value="MetalPrtase_cat_dom_sf_prd"/>
</dbReference>
<protein>
    <recommendedName>
        <fullName evidence="9">Endoribonuclease YbeY</fullName>
        <ecNumber evidence="9">3.1.-.-</ecNumber>
    </recommendedName>
</protein>
<evidence type="ECO:0000256" key="7">
    <source>
        <dbReference type="ARBA" id="ARBA00022801"/>
    </source>
</evidence>
<dbReference type="NCBIfam" id="TIGR00043">
    <property type="entry name" value="rRNA maturation RNase YbeY"/>
    <property type="match status" value="1"/>
</dbReference>
<feature type="binding site" evidence="9">
    <location>
        <position position="128"/>
    </location>
    <ligand>
        <name>Zn(2+)</name>
        <dbReference type="ChEBI" id="CHEBI:29105"/>
        <note>catalytic</note>
    </ligand>
</feature>
<evidence type="ECO:0000256" key="2">
    <source>
        <dbReference type="ARBA" id="ARBA00022517"/>
    </source>
</evidence>
<comment type="function">
    <text evidence="9">Single strand-specific metallo-endoribonuclease involved in late-stage 70S ribosome quality control and in maturation of the 3' terminus of the 16S rRNA.</text>
</comment>
<comment type="cofactor">
    <cofactor evidence="9">
        <name>Zn(2+)</name>
        <dbReference type="ChEBI" id="CHEBI:29105"/>
    </cofactor>
    <text evidence="9">Binds 1 zinc ion.</text>
</comment>
<keyword evidence="3 9" id="KW-0698">rRNA processing</keyword>